<dbReference type="Gene3D" id="2.70.70.10">
    <property type="entry name" value="Glucose Permease (Domain IIA)"/>
    <property type="match status" value="1"/>
</dbReference>
<sequence length="807" mass="91230">MIISPPFLPQSGLASSDETDTDPMMTAVEALEPGYHGVFPVTFDRRWHGGIHLVPGSPDEPVRAIADGEVVAYRVSQNPISDGHIDESTGQEALNTNNGFVLLRHVTDTGDGRTITFYSLYMHLLDLTAHQTLGAQQPVTSSQDTSPTVLAAWLLQAGDGVRQGNGNKVHRKDILGHWGQSQGLRHLHFEIFMTGEDFTAWLDQSRHSVQLGEKHPVQPTSDDWWGHAYFVIPATAEFVARPGTPHDDPWFPVLSAGKLPNDRSKLYVEAYFHKGQRYTRAWLDENGDGNCVLLTPQPVKDNFSDYEYKLYERALAFYSTCPSDGYELLRFGRILTPSPTLNSAQEKATWVAVPFDANGTQAYVDISRTSVIKLSDADFPFFTGWQKIDSNNAPLDANGLFSYRRLRQLIGDAMATAYDVSQDDPKFSLDDQFTHYVQGNDTVRSGMAGFVCHTSSEWDPVNNDQRYQDLDKPDGYFGKCEDTDPDGYERFSGFLKKLQFMDQIPSLAGGKKFWFFHPLAFIRHFRKCGWLSQDEFKQIYSDRRYSRHQQPTPDQLRATYLNPLNLATRKFGLTSQARLAHFLGQGAVESAWLTSMQETSMLGQLQSNGFHGTVINAASTALESTVGHWYGQIPAEDDAWFRSTKFNSHATRITGSYDWRNGNCDREDAQKFRGRGFKQLTGRSNYADYWTFKGWISGASFTASWWTDPAYLAHNRSDMTKIPAMVNDPQRVALPENCLDSAGFYLRFERPYLARHIDQDSPQMAISDVDKQKEQQVSRDITHAINGGYIDWDRRLDYTRSAKNIIS</sequence>
<evidence type="ECO:0000256" key="1">
    <source>
        <dbReference type="SAM" id="MobiDB-lite"/>
    </source>
</evidence>
<accession>A0ABM8P1S6</accession>
<dbReference type="RefSeq" id="WP_201645281.1">
    <property type="nucleotide sequence ID" value="NZ_CAJHCP010000013.1"/>
</dbReference>
<dbReference type="SUPFAM" id="SSF53955">
    <property type="entry name" value="Lysozyme-like"/>
    <property type="match status" value="1"/>
</dbReference>
<comment type="caution">
    <text evidence="2">The sequence shown here is derived from an EMBL/GenBank/DDBJ whole genome shotgun (WGS) entry which is preliminary data.</text>
</comment>
<dbReference type="InterPro" id="IPR023346">
    <property type="entry name" value="Lysozyme-like_dom_sf"/>
</dbReference>
<reference evidence="2 3" key="1">
    <citation type="submission" date="2020-10" db="EMBL/GenBank/DDBJ databases">
        <authorList>
            <person name="Peeters C."/>
        </authorList>
    </citation>
    <scope>NUCLEOTIDE SEQUENCE [LARGE SCALE GENOMIC DNA]</scope>
    <source>
        <strain evidence="2 3">LMG 28140</strain>
    </source>
</reference>
<feature type="region of interest" description="Disordered" evidence="1">
    <location>
        <begin position="1"/>
        <end position="20"/>
    </location>
</feature>
<name>A0ABM8P1S6_9BURK</name>
<evidence type="ECO:0008006" key="4">
    <source>
        <dbReference type="Google" id="ProtNLM"/>
    </source>
</evidence>
<gene>
    <name evidence="2" type="ORF">LMG28140_05367</name>
</gene>
<dbReference type="Proteomes" id="UP000598032">
    <property type="component" value="Unassembled WGS sequence"/>
</dbReference>
<keyword evidence="3" id="KW-1185">Reference proteome</keyword>
<evidence type="ECO:0000313" key="2">
    <source>
        <dbReference type="EMBL" id="CAD6553753.1"/>
    </source>
</evidence>
<evidence type="ECO:0000313" key="3">
    <source>
        <dbReference type="Proteomes" id="UP000598032"/>
    </source>
</evidence>
<dbReference type="EMBL" id="CAJHCP010000013">
    <property type="protein sequence ID" value="CAD6553753.1"/>
    <property type="molecule type" value="Genomic_DNA"/>
</dbReference>
<proteinExistence type="predicted"/>
<dbReference type="Gene3D" id="1.10.530.10">
    <property type="match status" value="1"/>
</dbReference>
<dbReference type="InterPro" id="IPR011055">
    <property type="entry name" value="Dup_hybrid_motif"/>
</dbReference>
<protein>
    <recommendedName>
        <fullName evidence="4">Peptidase M23</fullName>
    </recommendedName>
</protein>
<organism evidence="2 3">
    <name type="scientific">Paraburkholderia metrosideri</name>
    <dbReference type="NCBI Taxonomy" id="580937"/>
    <lineage>
        <taxon>Bacteria</taxon>
        <taxon>Pseudomonadati</taxon>
        <taxon>Pseudomonadota</taxon>
        <taxon>Betaproteobacteria</taxon>
        <taxon>Burkholderiales</taxon>
        <taxon>Burkholderiaceae</taxon>
        <taxon>Paraburkholderia</taxon>
    </lineage>
</organism>
<dbReference type="CDD" id="cd12797">
    <property type="entry name" value="M23_peptidase"/>
    <property type="match status" value="1"/>
</dbReference>